<protein>
    <submittedName>
        <fullName evidence="1">Uncharacterized protein</fullName>
    </submittedName>
</protein>
<evidence type="ECO:0000313" key="1">
    <source>
        <dbReference type="EMBL" id="GGG72643.1"/>
    </source>
</evidence>
<name>A0A917HAE2_9BACT</name>
<reference evidence="1" key="1">
    <citation type="journal article" date="2014" name="Int. J. Syst. Evol. Microbiol.">
        <title>Complete genome sequence of Corynebacterium casei LMG S-19264T (=DSM 44701T), isolated from a smear-ripened cheese.</title>
        <authorList>
            <consortium name="US DOE Joint Genome Institute (JGI-PGF)"/>
            <person name="Walter F."/>
            <person name="Albersmeier A."/>
            <person name="Kalinowski J."/>
            <person name="Ruckert C."/>
        </authorList>
    </citation>
    <scope>NUCLEOTIDE SEQUENCE</scope>
    <source>
        <strain evidence="1">CGMCC 1.12997</strain>
    </source>
</reference>
<dbReference type="EMBL" id="BMGT01000002">
    <property type="protein sequence ID" value="GGG72643.1"/>
    <property type="molecule type" value="Genomic_DNA"/>
</dbReference>
<keyword evidence="2" id="KW-1185">Reference proteome</keyword>
<gene>
    <name evidence="1" type="ORF">GCM10011585_13850</name>
</gene>
<proteinExistence type="predicted"/>
<dbReference type="RefSeq" id="WP_188553465.1">
    <property type="nucleotide sequence ID" value="NZ_BMGT01000002.1"/>
</dbReference>
<accession>A0A917HAE2</accession>
<organism evidence="1 2">
    <name type="scientific">Edaphobacter dinghuensis</name>
    <dbReference type="NCBI Taxonomy" id="1560005"/>
    <lineage>
        <taxon>Bacteria</taxon>
        <taxon>Pseudomonadati</taxon>
        <taxon>Acidobacteriota</taxon>
        <taxon>Terriglobia</taxon>
        <taxon>Terriglobales</taxon>
        <taxon>Acidobacteriaceae</taxon>
        <taxon>Edaphobacter</taxon>
    </lineage>
</organism>
<comment type="caution">
    <text evidence="1">The sequence shown here is derived from an EMBL/GenBank/DDBJ whole genome shotgun (WGS) entry which is preliminary data.</text>
</comment>
<evidence type="ECO:0000313" key="2">
    <source>
        <dbReference type="Proteomes" id="UP000647241"/>
    </source>
</evidence>
<dbReference type="AlphaFoldDB" id="A0A917HAE2"/>
<sequence>MIKLLRSYLFWTYERGSFHYDVMVTLILLFLFVGPRFIDFKAKPVETLTLDPSEVVVKEAGITEAGKIFVYQIRAQDLEGATTDSERQAAILNVIEPISGHVTLQRFEPIRDAKGKITAYNAWALR</sequence>
<dbReference type="Proteomes" id="UP000647241">
    <property type="component" value="Unassembled WGS sequence"/>
</dbReference>
<reference evidence="1" key="2">
    <citation type="submission" date="2020-09" db="EMBL/GenBank/DDBJ databases">
        <authorList>
            <person name="Sun Q."/>
            <person name="Zhou Y."/>
        </authorList>
    </citation>
    <scope>NUCLEOTIDE SEQUENCE</scope>
    <source>
        <strain evidence="1">CGMCC 1.12997</strain>
    </source>
</reference>